<dbReference type="SUPFAM" id="SSF51905">
    <property type="entry name" value="FAD/NAD(P)-binding domain"/>
    <property type="match status" value="1"/>
</dbReference>
<comment type="cofactor">
    <cofactor evidence="1">
        <name>FAD</name>
        <dbReference type="ChEBI" id="CHEBI:57692"/>
    </cofactor>
</comment>
<dbReference type="InterPro" id="IPR000172">
    <property type="entry name" value="GMC_OxRdtase_N"/>
</dbReference>
<gene>
    <name evidence="7" type="ORF">EW146_g1976</name>
</gene>
<protein>
    <recommendedName>
        <fullName evidence="6">Glucose-methanol-choline oxidoreductase N-terminal domain-containing protein</fullName>
    </recommendedName>
</protein>
<accession>A0A4S4M2M5</accession>
<dbReference type="PANTHER" id="PTHR11552">
    <property type="entry name" value="GLUCOSE-METHANOL-CHOLINE GMC OXIDOREDUCTASE"/>
    <property type="match status" value="1"/>
</dbReference>
<dbReference type="Gene3D" id="4.10.450.10">
    <property type="entry name" value="Glucose Oxidase, domain 2"/>
    <property type="match status" value="1"/>
</dbReference>
<dbReference type="GO" id="GO:0016614">
    <property type="term" value="F:oxidoreductase activity, acting on CH-OH group of donors"/>
    <property type="evidence" value="ECO:0007669"/>
    <property type="project" value="InterPro"/>
</dbReference>
<sequence length="782" mass="82410">MIIPHSTLHIKNNTEHAQLARVARYHEESRPALYNPLLPFEPRPHPFFKAAVATAPFPALVRNVSSGRLESVKSRGSGIRGRTVIDSGSPAYITCLLSALLRNSPSHHNTTVRYFPARRHFRARNIASADQIKDTYDFVIAGGGTAGLVLASRLSEDSNTTVLVLEAGQSGDDALSTIDIPGNTYYQSLLNTDYDWAYKTVAQQGTNNRVQTWPRGKVLGGSSAINGMYSVWPSQIEVDAWAGLMTSVDANAKSKWGWDAMFAAMKKSETFGVPSDTIKAEGNIEYDASTRGSSGPVHVSYPGYLDPLVGDWIPTLSALGVPESSNAYGGSNWGAFIATSTINPTNWTRSYSRSAYVDPLPPRSNLQILPNAFVTRILFSNSSSSNNLTASAVEYAANRTATLQSVNVHKEVVLAAGAIGSPAILMYSGVGPKDVLSAAGVGVKSALPGVGQHLQDHLSTQLTYTTTEETVGAMHSANNYSSVPGGPSVFLSFINSATAYVNITTLLGGSASAFQSNVTSALASSAASLVPSTDSTVIEGYKAIYNISAQDLLMSPLGHVEILLSLTTSSVGVQAALQRPFSQGYIYINSSDPFDAPVIDPRYLSHPADLTLIREGLKFARSVAQSAPLSQTLTGETSPGSSVSTDADWDTWLANAVGTEFHPSCSCAMLPLSQGGVVDTNLRVYGLANVRIADASVFPIQFAAHLQAPVYGLAEQASNIIRSFYNAAAPSNSSSFASASSSASGAKPSQTQQTTSGALRSHAGSAIGVLGGLLLAALALVV</sequence>
<comment type="similarity">
    <text evidence="2">Belongs to the GMC oxidoreductase family.</text>
</comment>
<evidence type="ECO:0000256" key="4">
    <source>
        <dbReference type="ARBA" id="ARBA00022827"/>
    </source>
</evidence>
<dbReference type="InterPro" id="IPR007867">
    <property type="entry name" value="GMC_OxRtase_C"/>
</dbReference>
<dbReference type="Pfam" id="PF05199">
    <property type="entry name" value="GMC_oxred_C"/>
    <property type="match status" value="1"/>
</dbReference>
<dbReference type="GO" id="GO:0050660">
    <property type="term" value="F:flavin adenine dinucleotide binding"/>
    <property type="evidence" value="ECO:0007669"/>
    <property type="project" value="InterPro"/>
</dbReference>
<evidence type="ECO:0000313" key="7">
    <source>
        <dbReference type="EMBL" id="THH19125.1"/>
    </source>
</evidence>
<dbReference type="InterPro" id="IPR036188">
    <property type="entry name" value="FAD/NAD-bd_sf"/>
</dbReference>
<evidence type="ECO:0000256" key="1">
    <source>
        <dbReference type="ARBA" id="ARBA00001974"/>
    </source>
</evidence>
<dbReference type="SUPFAM" id="SSF54373">
    <property type="entry name" value="FAD-linked reductases, C-terminal domain"/>
    <property type="match status" value="1"/>
</dbReference>
<comment type="caution">
    <text evidence="7">The sequence shown here is derived from an EMBL/GenBank/DDBJ whole genome shotgun (WGS) entry which is preliminary data.</text>
</comment>
<dbReference type="PANTHER" id="PTHR11552:SF218">
    <property type="entry name" value="GLUCOSE-METHANOL-CHOLINE OXIDOREDUCTASE N-TERMINAL DOMAIN-CONTAINING PROTEIN"/>
    <property type="match status" value="1"/>
</dbReference>
<dbReference type="InterPro" id="IPR012132">
    <property type="entry name" value="GMC_OxRdtase"/>
</dbReference>
<dbReference type="EMBL" id="SGPL01000054">
    <property type="protein sequence ID" value="THH19125.1"/>
    <property type="molecule type" value="Genomic_DNA"/>
</dbReference>
<dbReference type="Proteomes" id="UP000310158">
    <property type="component" value="Unassembled WGS sequence"/>
</dbReference>
<feature type="domain" description="Glucose-methanol-choline oxidoreductase N-terminal" evidence="6">
    <location>
        <begin position="417"/>
        <end position="431"/>
    </location>
</feature>
<keyword evidence="4" id="KW-0274">FAD</keyword>
<dbReference type="OrthoDB" id="269227at2759"/>
<evidence type="ECO:0000259" key="6">
    <source>
        <dbReference type="PROSITE" id="PS00624"/>
    </source>
</evidence>
<organism evidence="7 8">
    <name type="scientific">Bondarzewia mesenterica</name>
    <dbReference type="NCBI Taxonomy" id="1095465"/>
    <lineage>
        <taxon>Eukaryota</taxon>
        <taxon>Fungi</taxon>
        <taxon>Dikarya</taxon>
        <taxon>Basidiomycota</taxon>
        <taxon>Agaricomycotina</taxon>
        <taxon>Agaricomycetes</taxon>
        <taxon>Russulales</taxon>
        <taxon>Bondarzewiaceae</taxon>
        <taxon>Bondarzewia</taxon>
    </lineage>
</organism>
<evidence type="ECO:0000313" key="8">
    <source>
        <dbReference type="Proteomes" id="UP000310158"/>
    </source>
</evidence>
<dbReference type="Gene3D" id="3.50.50.60">
    <property type="entry name" value="FAD/NAD(P)-binding domain"/>
    <property type="match status" value="1"/>
</dbReference>
<dbReference type="AlphaFoldDB" id="A0A4S4M2M5"/>
<reference evidence="7 8" key="1">
    <citation type="submission" date="2019-02" db="EMBL/GenBank/DDBJ databases">
        <title>Genome sequencing of the rare red list fungi Bondarzewia mesenterica.</title>
        <authorList>
            <person name="Buettner E."/>
            <person name="Kellner H."/>
        </authorList>
    </citation>
    <scope>NUCLEOTIDE SEQUENCE [LARGE SCALE GENOMIC DNA]</scope>
    <source>
        <strain evidence="7 8">DSM 108281</strain>
    </source>
</reference>
<proteinExistence type="inferred from homology"/>
<evidence type="ECO:0000256" key="2">
    <source>
        <dbReference type="ARBA" id="ARBA00010790"/>
    </source>
</evidence>
<dbReference type="InterPro" id="IPR027424">
    <property type="entry name" value="Glucose_Oxidase_domain_2"/>
</dbReference>
<keyword evidence="8" id="KW-1185">Reference proteome</keyword>
<dbReference type="Pfam" id="PF00732">
    <property type="entry name" value="GMC_oxred_N"/>
    <property type="match status" value="1"/>
</dbReference>
<keyword evidence="5" id="KW-0560">Oxidoreductase</keyword>
<evidence type="ECO:0000256" key="3">
    <source>
        <dbReference type="ARBA" id="ARBA00022630"/>
    </source>
</evidence>
<evidence type="ECO:0000256" key="5">
    <source>
        <dbReference type="ARBA" id="ARBA00023002"/>
    </source>
</evidence>
<dbReference type="Gene3D" id="3.30.560.10">
    <property type="entry name" value="Glucose Oxidase, domain 3"/>
    <property type="match status" value="1"/>
</dbReference>
<dbReference type="PROSITE" id="PS00624">
    <property type="entry name" value="GMC_OXRED_2"/>
    <property type="match status" value="1"/>
</dbReference>
<name>A0A4S4M2M5_9AGAM</name>
<keyword evidence="3" id="KW-0285">Flavoprotein</keyword>